<comment type="caution">
    <text evidence="1">The sequence shown here is derived from an EMBL/GenBank/DDBJ whole genome shotgun (WGS) entry which is preliminary data.</text>
</comment>
<accession>A0ABT0TJG4</accession>
<dbReference type="Proteomes" id="UP001203342">
    <property type="component" value="Unassembled WGS sequence"/>
</dbReference>
<reference evidence="1 2" key="1">
    <citation type="submission" date="2022-05" db="EMBL/GenBank/DDBJ databases">
        <title>Flavobacterium sp., isolated from activated sludge.</title>
        <authorList>
            <person name="Ran Q."/>
        </authorList>
    </citation>
    <scope>NUCLEOTIDE SEQUENCE [LARGE SCALE GENOMIC DNA]</scope>
    <source>
        <strain evidence="1 2">HXWNR69</strain>
    </source>
</reference>
<keyword evidence="2" id="KW-1185">Reference proteome</keyword>
<dbReference type="EMBL" id="JAMLJN010000012">
    <property type="protein sequence ID" value="MCL9771125.1"/>
    <property type="molecule type" value="Genomic_DNA"/>
</dbReference>
<name>A0ABT0TJG4_9FLAO</name>
<evidence type="ECO:0000313" key="1">
    <source>
        <dbReference type="EMBL" id="MCL9771125.1"/>
    </source>
</evidence>
<dbReference type="RefSeq" id="WP_250583066.1">
    <property type="nucleotide sequence ID" value="NZ_JAMLJN010000012.1"/>
</dbReference>
<sequence length="225" mass="26248">MILHFFKRISKIVFLLFFFFLSTDLFSQAYFDKLTFYKTLSINHKIYFGEIEESANWKIIYPNNEKIILLNGNEINNFNFNELGVFTLYFYDTKKFGPNDCSHPKFKDKMFINVTPTEMVFQFSEIKFSDKIRVGKNCDDIIMSLPVTIKSVSEGGKIKLSNVNVTGNDVSLIAIPLQEEIVVKNGTYNLSYKLFGTVNKETYLMFDFVDSNNETQTYYQLEIVN</sequence>
<evidence type="ECO:0000313" key="2">
    <source>
        <dbReference type="Proteomes" id="UP001203342"/>
    </source>
</evidence>
<proteinExistence type="predicted"/>
<organism evidence="1 2">
    <name type="scientific">Flavobacterium fragile</name>
    <dbReference type="NCBI Taxonomy" id="2949085"/>
    <lineage>
        <taxon>Bacteria</taxon>
        <taxon>Pseudomonadati</taxon>
        <taxon>Bacteroidota</taxon>
        <taxon>Flavobacteriia</taxon>
        <taxon>Flavobacteriales</taxon>
        <taxon>Flavobacteriaceae</taxon>
        <taxon>Flavobacterium</taxon>
    </lineage>
</organism>
<gene>
    <name evidence="1" type="ORF">NAT47_11930</name>
</gene>
<protein>
    <submittedName>
        <fullName evidence="1">Uncharacterized protein</fullName>
    </submittedName>
</protein>